<dbReference type="Proteomes" id="UP001142078">
    <property type="component" value="Unassembled WGS sequence"/>
</dbReference>
<comment type="caution">
    <text evidence="1">The sequence shown here is derived from an EMBL/GenBank/DDBJ whole genome shotgun (WGS) entry which is preliminary data.</text>
</comment>
<dbReference type="AlphaFoldDB" id="A0A9X2MD82"/>
<keyword evidence="2" id="KW-1185">Reference proteome</keyword>
<dbReference type="RefSeq" id="WP_187116663.1">
    <property type="nucleotide sequence ID" value="NZ_CABKTM010000043.1"/>
</dbReference>
<dbReference type="EMBL" id="JANJZL010000001">
    <property type="protein sequence ID" value="MCR2042847.1"/>
    <property type="molecule type" value="Genomic_DNA"/>
</dbReference>
<accession>A0A9X2MD82</accession>
<proteinExistence type="predicted"/>
<organism evidence="1 2">
    <name type="scientific">Anaerosalibacter massiliensis</name>
    <dbReference type="NCBI Taxonomy" id="1347392"/>
    <lineage>
        <taxon>Bacteria</taxon>
        <taxon>Bacillati</taxon>
        <taxon>Bacillota</taxon>
        <taxon>Tissierellia</taxon>
        <taxon>Tissierellales</taxon>
        <taxon>Sporanaerobacteraceae</taxon>
        <taxon>Anaerosalibacter</taxon>
    </lineage>
</organism>
<gene>
    <name evidence="1" type="ORF">NSA23_01825</name>
</gene>
<protein>
    <submittedName>
        <fullName evidence="1">Uncharacterized protein</fullName>
    </submittedName>
</protein>
<evidence type="ECO:0000313" key="2">
    <source>
        <dbReference type="Proteomes" id="UP001142078"/>
    </source>
</evidence>
<evidence type="ECO:0000313" key="1">
    <source>
        <dbReference type="EMBL" id="MCR2042847.1"/>
    </source>
</evidence>
<reference evidence="1" key="1">
    <citation type="submission" date="2022-07" db="EMBL/GenBank/DDBJ databases">
        <title>Enhanced cultured diversity of the mouse gut microbiota enables custom-made synthetic communities.</title>
        <authorList>
            <person name="Afrizal A."/>
        </authorList>
    </citation>
    <scope>NUCLEOTIDE SEQUENCE</scope>
    <source>
        <strain evidence="1">DSM 29482</strain>
    </source>
</reference>
<sequence>MSDRIFASVVNQKTVTQVQLQVLTIVAAQVANVIEAQVGFSIQDDSDLLDI</sequence>
<name>A0A9X2MD82_9FIRM</name>